<gene>
    <name evidence="3" type="ORF">DKG77_13860</name>
</gene>
<feature type="domain" description="Transglutaminase-like" evidence="1">
    <location>
        <begin position="287"/>
        <end position="389"/>
    </location>
</feature>
<protein>
    <submittedName>
        <fullName evidence="3">DUF3857 domain-containing protein</fullName>
    </submittedName>
</protein>
<dbReference type="InterPro" id="IPR024618">
    <property type="entry name" value="DUF3857"/>
</dbReference>
<comment type="caution">
    <text evidence="3">The sequence shown here is derived from an EMBL/GenBank/DDBJ whole genome shotgun (WGS) entry which is preliminary data.</text>
</comment>
<evidence type="ECO:0000313" key="4">
    <source>
        <dbReference type="Proteomes" id="UP000245762"/>
    </source>
</evidence>
<dbReference type="Pfam" id="PF01841">
    <property type="entry name" value="Transglut_core"/>
    <property type="match status" value="1"/>
</dbReference>
<evidence type="ECO:0000259" key="1">
    <source>
        <dbReference type="Pfam" id="PF01841"/>
    </source>
</evidence>
<dbReference type="InterPro" id="IPR038765">
    <property type="entry name" value="Papain-like_cys_pep_sf"/>
</dbReference>
<proteinExistence type="predicted"/>
<dbReference type="Gene3D" id="2.60.40.3140">
    <property type="match status" value="1"/>
</dbReference>
<dbReference type="InterPro" id="IPR002931">
    <property type="entry name" value="Transglutaminase-like"/>
</dbReference>
<dbReference type="OrthoDB" id="8595007at2"/>
<name>A0A316KWC5_9FLAO</name>
<dbReference type="Pfam" id="PF12969">
    <property type="entry name" value="DUF3857"/>
    <property type="match status" value="1"/>
</dbReference>
<keyword evidence="4" id="KW-1185">Reference proteome</keyword>
<dbReference type="EMBL" id="QGEG01000003">
    <property type="protein sequence ID" value="PWL37851.1"/>
    <property type="molecule type" value="Genomic_DNA"/>
</dbReference>
<accession>A0A316KWC5</accession>
<dbReference type="Gene3D" id="3.10.620.30">
    <property type="match status" value="1"/>
</dbReference>
<dbReference type="AlphaFoldDB" id="A0A316KWC5"/>
<dbReference type="Gene3D" id="2.60.120.1130">
    <property type="match status" value="1"/>
</dbReference>
<dbReference type="SUPFAM" id="SSF54001">
    <property type="entry name" value="Cysteine proteinases"/>
    <property type="match status" value="1"/>
</dbReference>
<sequence>MYHFSSIQFNRPTLMRFLTFILLFLSTHFSFSQDFGYNSIPEELLKNADAVVRLNQMSVVIKARNLMVVSSKRVVTVLNENGDRYIHAFAFYDKSDKITGLEAKIYNKQGEEIKKIKKKDFFDQSAVSGGTLYSDSRVLFMRYTPTEYPYTVEFNKEYATPNTAFIPKWNFVDGYRVSTEKSDFTFSTESAIAVRYKESNLEEHSIEVNKTGNRRNYSAAYIKALKKEPLSPSLNEFSPTVKIALDKFHLEGVDGTAETWKEFGKWIYDELLVGQDALDPHTIEKVNSLVKGVDDPKEKIRKVYNFVQDNTRYISVQLGIGGWMPISASEVDRVKYGDCKGLTNYTMALLKSVGIDSYYTVVYAGSQKRDFDPDFPVMQGNHAFLNIPLEEENDIWLECTSQITPVNHLGTFTDNRNVLRVTPSGGEIVKTKTYLDNENHQLTKAEYFADIEGKVTGSINILSKGTQYNYKYRNQSKSKIEQEEYYKEYWDYINDLSLGKINFKNDKENIVFEEELEISAENYMSSVEGKLLFAPNISNRNLAVPERCRNRKRDLIIARGYLDEDEFTIHLPENFEPETLIQPVSLETKFGSYKIVMEHKEHGILQYNRKLLIKSGKYSKEDYELYRNFRKQIARYDNSRIVLTKM</sequence>
<evidence type="ECO:0000313" key="3">
    <source>
        <dbReference type="EMBL" id="PWL37851.1"/>
    </source>
</evidence>
<evidence type="ECO:0000259" key="2">
    <source>
        <dbReference type="Pfam" id="PF12969"/>
    </source>
</evidence>
<organism evidence="3 4">
    <name type="scientific">Flagellimonas aquimarina</name>
    <dbReference type="NCBI Taxonomy" id="2201895"/>
    <lineage>
        <taxon>Bacteria</taxon>
        <taxon>Pseudomonadati</taxon>
        <taxon>Bacteroidota</taxon>
        <taxon>Flavobacteriia</taxon>
        <taxon>Flavobacteriales</taxon>
        <taxon>Flavobacteriaceae</taxon>
        <taxon>Flagellimonas</taxon>
    </lineage>
</organism>
<reference evidence="3 4" key="1">
    <citation type="submission" date="2018-05" db="EMBL/GenBank/DDBJ databases">
        <title>Complete genome sequence of Flagellimonas aquimarina ECD12 isolated from seaweed Ecklonia cava.</title>
        <authorList>
            <person name="Choi S."/>
            <person name="Seong C."/>
        </authorList>
    </citation>
    <scope>NUCLEOTIDE SEQUENCE [LARGE SCALE GENOMIC DNA]</scope>
    <source>
        <strain evidence="3 4">ECD12</strain>
    </source>
</reference>
<dbReference type="Proteomes" id="UP000245762">
    <property type="component" value="Unassembled WGS sequence"/>
</dbReference>
<feature type="domain" description="DUF3857" evidence="2">
    <location>
        <begin position="67"/>
        <end position="218"/>
    </location>
</feature>